<feature type="compositionally biased region" description="Basic and acidic residues" evidence="1">
    <location>
        <begin position="1"/>
        <end position="17"/>
    </location>
</feature>
<accession>A0A4R3LZ59</accession>
<evidence type="ECO:0000313" key="3">
    <source>
        <dbReference type="EMBL" id="TCT06031.1"/>
    </source>
</evidence>
<evidence type="ECO:0000313" key="4">
    <source>
        <dbReference type="Proteomes" id="UP000294664"/>
    </source>
</evidence>
<evidence type="ECO:0000256" key="2">
    <source>
        <dbReference type="SAM" id="Phobius"/>
    </source>
</evidence>
<comment type="caution">
    <text evidence="3">The sequence shown here is derived from an EMBL/GenBank/DDBJ whole genome shotgun (WGS) entry which is preliminary data.</text>
</comment>
<gene>
    <name evidence="3" type="ORF">EDC64_103134</name>
</gene>
<keyword evidence="4" id="KW-1185">Reference proteome</keyword>
<reference evidence="3 4" key="1">
    <citation type="submission" date="2019-03" db="EMBL/GenBank/DDBJ databases">
        <title>Genomic Encyclopedia of Type Strains, Phase IV (KMG-IV): sequencing the most valuable type-strain genomes for metagenomic binning, comparative biology and taxonomic classification.</title>
        <authorList>
            <person name="Goeker M."/>
        </authorList>
    </citation>
    <scope>NUCLEOTIDE SEQUENCE [LARGE SCALE GENOMIC DNA]</scope>
    <source>
        <strain evidence="3 4">DSM 9035</strain>
    </source>
</reference>
<keyword evidence="2" id="KW-0472">Membrane</keyword>
<dbReference type="RefSeq" id="WP_132030560.1">
    <property type="nucleotide sequence ID" value="NZ_SMAI01000003.1"/>
</dbReference>
<feature type="region of interest" description="Disordered" evidence="1">
    <location>
        <begin position="1"/>
        <end position="60"/>
    </location>
</feature>
<keyword evidence="2" id="KW-1133">Transmembrane helix</keyword>
<feature type="transmembrane region" description="Helical" evidence="2">
    <location>
        <begin position="63"/>
        <end position="85"/>
    </location>
</feature>
<protein>
    <submittedName>
        <fullName evidence="3">Uncharacterized protein</fullName>
    </submittedName>
</protein>
<dbReference type="Proteomes" id="UP000294664">
    <property type="component" value="Unassembled WGS sequence"/>
</dbReference>
<dbReference type="EMBL" id="SMAI01000003">
    <property type="protein sequence ID" value="TCT06031.1"/>
    <property type="molecule type" value="Genomic_DNA"/>
</dbReference>
<evidence type="ECO:0000256" key="1">
    <source>
        <dbReference type="SAM" id="MobiDB-lite"/>
    </source>
</evidence>
<name>A0A4R3LZ59_9HYPH</name>
<sequence length="88" mass="9449">MDIRYPARDRFRNDEHPPSGTDQDMPHQGPGAAAAAPGHGGYPLHLAQSEEDHSTPPAEQPSWHLWGMMVGFMAAGAAILTILSFTAT</sequence>
<proteinExistence type="predicted"/>
<organism evidence="3 4">
    <name type="scientific">Aquabacter spiritensis</name>
    <dbReference type="NCBI Taxonomy" id="933073"/>
    <lineage>
        <taxon>Bacteria</taxon>
        <taxon>Pseudomonadati</taxon>
        <taxon>Pseudomonadota</taxon>
        <taxon>Alphaproteobacteria</taxon>
        <taxon>Hyphomicrobiales</taxon>
        <taxon>Xanthobacteraceae</taxon>
        <taxon>Aquabacter</taxon>
    </lineage>
</organism>
<keyword evidence="2" id="KW-0812">Transmembrane</keyword>
<dbReference type="AlphaFoldDB" id="A0A4R3LZ59"/>